<evidence type="ECO:0000313" key="10">
    <source>
        <dbReference type="EMBL" id="XBJ30065.1"/>
    </source>
</evidence>
<gene>
    <name evidence="10" type="ORF">AAH949_04355</name>
</gene>
<reference evidence="10" key="1">
    <citation type="submission" date="2024-05" db="EMBL/GenBank/DDBJ databases">
        <title>Campylobacter coli isolated from environmental waters in Slovenia.</title>
        <authorList>
            <person name="Zautner A.E."/>
            <person name="Bunk B."/>
            <person name="Riedel T."/>
            <person name="Sproeer C."/>
        </authorList>
    </citation>
    <scope>NUCLEOTIDE SEQUENCE</scope>
    <source>
        <strain evidence="10">CCS1377</strain>
    </source>
</reference>
<dbReference type="RefSeq" id="WP_134238606.1">
    <property type="nucleotide sequence ID" value="NZ_CP155620.1"/>
</dbReference>
<proteinExistence type="inferred from homology"/>
<feature type="transmembrane region" description="Helical" evidence="8">
    <location>
        <begin position="89"/>
        <end position="110"/>
    </location>
</feature>
<comment type="similarity">
    <text evidence="7">Belongs to the ThrE exporter (TC 2.A.79) family.</text>
</comment>
<feature type="transmembrane region" description="Helical" evidence="8">
    <location>
        <begin position="32"/>
        <end position="49"/>
    </location>
</feature>
<dbReference type="PANTHER" id="PTHR34390">
    <property type="entry name" value="UPF0442 PROTEIN YJJB-RELATED"/>
    <property type="match status" value="1"/>
</dbReference>
<dbReference type="InterPro" id="IPR050539">
    <property type="entry name" value="ThrE_Dicarb/AminoAcid_Exp"/>
</dbReference>
<dbReference type="InterPro" id="IPR024528">
    <property type="entry name" value="ThrE_2"/>
</dbReference>
<evidence type="ECO:0000256" key="8">
    <source>
        <dbReference type="SAM" id="Phobius"/>
    </source>
</evidence>
<evidence type="ECO:0000256" key="4">
    <source>
        <dbReference type="ARBA" id="ARBA00022692"/>
    </source>
</evidence>
<dbReference type="GO" id="GO:0005886">
    <property type="term" value="C:plasma membrane"/>
    <property type="evidence" value="ECO:0007669"/>
    <property type="project" value="UniProtKB-SubCell"/>
</dbReference>
<feature type="transmembrane region" description="Helical" evidence="8">
    <location>
        <begin position="130"/>
        <end position="153"/>
    </location>
</feature>
<feature type="transmembrane region" description="Helical" evidence="8">
    <location>
        <begin position="6"/>
        <end position="25"/>
    </location>
</feature>
<dbReference type="EMBL" id="CP155620">
    <property type="protein sequence ID" value="XBJ30065.1"/>
    <property type="molecule type" value="Genomic_DNA"/>
</dbReference>
<evidence type="ECO:0000256" key="2">
    <source>
        <dbReference type="ARBA" id="ARBA00022475"/>
    </source>
</evidence>
<accession>A0AAU7E7Y9</accession>
<comment type="subcellular location">
    <subcellularLocation>
        <location evidence="1">Cell membrane</location>
        <topology evidence="1">Multi-pass membrane protein</topology>
    </subcellularLocation>
</comment>
<name>A0AAU7E7Y9_9BACT</name>
<keyword evidence="3" id="KW-0997">Cell inner membrane</keyword>
<dbReference type="Pfam" id="PF12821">
    <property type="entry name" value="ThrE_2"/>
    <property type="match status" value="1"/>
</dbReference>
<keyword evidence="2" id="KW-1003">Cell membrane</keyword>
<feature type="domain" description="Threonine/Serine exporter ThrE" evidence="9">
    <location>
        <begin position="10"/>
        <end position="149"/>
    </location>
</feature>
<evidence type="ECO:0000256" key="5">
    <source>
        <dbReference type="ARBA" id="ARBA00022989"/>
    </source>
</evidence>
<dbReference type="PANTHER" id="PTHR34390:SF1">
    <property type="entry name" value="SUCCINATE TRANSPORTER SUBUNIT YJJB-RELATED"/>
    <property type="match status" value="1"/>
</dbReference>
<dbReference type="GO" id="GO:0015744">
    <property type="term" value="P:succinate transport"/>
    <property type="evidence" value="ECO:0007669"/>
    <property type="project" value="TreeGrafter"/>
</dbReference>
<sequence>MSDLSLIALDMFFAAVAGFGFAYACNPPLKTLFLSAILAAIGHGFRFMLLEFFHFQTLAIATFLASFVVGCLGMLLAKIFKTPAEIIAFPALLPMIPGIYAYRAILYLISFIRSEDMVLQTSYLVNFFNYFFLTLSVTLALAVGVSMTLLIFFEQSFMMTRNAKFLKK</sequence>
<evidence type="ECO:0000256" key="3">
    <source>
        <dbReference type="ARBA" id="ARBA00022519"/>
    </source>
</evidence>
<keyword evidence="5 8" id="KW-1133">Transmembrane helix</keyword>
<keyword evidence="4 8" id="KW-0812">Transmembrane</keyword>
<protein>
    <submittedName>
        <fullName evidence="10">Threonine/serine exporter family protein</fullName>
    </submittedName>
</protein>
<evidence type="ECO:0000256" key="7">
    <source>
        <dbReference type="ARBA" id="ARBA00034125"/>
    </source>
</evidence>
<feature type="transmembrane region" description="Helical" evidence="8">
    <location>
        <begin position="55"/>
        <end position="77"/>
    </location>
</feature>
<evidence type="ECO:0000256" key="1">
    <source>
        <dbReference type="ARBA" id="ARBA00004651"/>
    </source>
</evidence>
<organism evidence="10">
    <name type="scientific">Campylobacter sp. CCS1377</name>
    <dbReference type="NCBI Taxonomy" id="3158229"/>
    <lineage>
        <taxon>Bacteria</taxon>
        <taxon>Pseudomonadati</taxon>
        <taxon>Campylobacterota</taxon>
        <taxon>Epsilonproteobacteria</taxon>
        <taxon>Campylobacterales</taxon>
        <taxon>Campylobacteraceae</taxon>
        <taxon>Campylobacter</taxon>
    </lineage>
</organism>
<keyword evidence="6 8" id="KW-0472">Membrane</keyword>
<evidence type="ECO:0000256" key="6">
    <source>
        <dbReference type="ARBA" id="ARBA00023136"/>
    </source>
</evidence>
<dbReference type="AlphaFoldDB" id="A0AAU7E7Y9"/>
<evidence type="ECO:0000259" key="9">
    <source>
        <dbReference type="Pfam" id="PF12821"/>
    </source>
</evidence>